<evidence type="ECO:0000313" key="4">
    <source>
        <dbReference type="Proteomes" id="UP000307430"/>
    </source>
</evidence>
<sequence length="155" mass="17649">MNREHGYTLTETLVALILVVILCASGVYGWHSWQRQQRLWQTACQVRDFLLLLRDDANWHNRNRLLNVGRSGEGWCLSATGSTADCREKDVFTLYPLWPEVSLRVMTPGLGFYGLRNTAWAGHIRLESAAGGWNIIVSNWGRIRLCRGEETVSCL</sequence>
<comment type="subcellular location">
    <subcellularLocation>
        <location evidence="1">Membrane</location>
        <topology evidence="1">Single-pass membrane protein</topology>
    </subcellularLocation>
</comment>
<comment type="caution">
    <text evidence="3">The sequence shown here is derived from an EMBL/GenBank/DDBJ whole genome shotgun (WGS) entry which is preliminary data.</text>
</comment>
<dbReference type="RefSeq" id="WP_138360152.1">
    <property type="nucleotide sequence ID" value="NZ_VCHQ01000008.1"/>
</dbReference>
<evidence type="ECO:0000256" key="1">
    <source>
        <dbReference type="ARBA" id="ARBA00004167"/>
    </source>
</evidence>
<dbReference type="GO" id="GO:0016020">
    <property type="term" value="C:membrane"/>
    <property type="evidence" value="ECO:0007669"/>
    <property type="project" value="UniProtKB-SubCell"/>
</dbReference>
<keyword evidence="2" id="KW-0812">Transmembrane</keyword>
<dbReference type="InterPro" id="IPR012902">
    <property type="entry name" value="N_methyl_site"/>
</dbReference>
<organism evidence="3 4">
    <name type="scientific">Klebsiella indica</name>
    <dbReference type="NCBI Taxonomy" id="2582917"/>
    <lineage>
        <taxon>Bacteria</taxon>
        <taxon>Pseudomonadati</taxon>
        <taxon>Pseudomonadota</taxon>
        <taxon>Gammaproteobacteria</taxon>
        <taxon>Enterobacterales</taxon>
        <taxon>Enterobacteriaceae</taxon>
        <taxon>Klebsiella/Raoultella group</taxon>
        <taxon>Klebsiella</taxon>
    </lineage>
</organism>
<reference evidence="3 4" key="1">
    <citation type="submission" date="2019-05" db="EMBL/GenBank/DDBJ databases">
        <title>Genome sequence of Klebsiella sp strain TOUT106.</title>
        <authorList>
            <person name="Rahi P."/>
            <person name="Chaudhari D."/>
        </authorList>
    </citation>
    <scope>NUCLEOTIDE SEQUENCE [LARGE SCALE GENOMIC DNA]</scope>
    <source>
        <strain evidence="3 4">TOUT106</strain>
    </source>
</reference>
<protein>
    <submittedName>
        <fullName evidence="3">Prepilin peptidase-dependent protein</fullName>
    </submittedName>
</protein>
<dbReference type="Pfam" id="PF07963">
    <property type="entry name" value="N_methyl"/>
    <property type="match status" value="1"/>
</dbReference>
<accession>A0A5R9LKK1</accession>
<keyword evidence="2" id="KW-0472">Membrane</keyword>
<dbReference type="Proteomes" id="UP000307430">
    <property type="component" value="Unassembled WGS sequence"/>
</dbReference>
<feature type="transmembrane region" description="Helical" evidence="2">
    <location>
        <begin position="12"/>
        <end position="30"/>
    </location>
</feature>
<dbReference type="NCBIfam" id="NF007800">
    <property type="entry name" value="PRK10506.1"/>
    <property type="match status" value="1"/>
</dbReference>
<proteinExistence type="predicted"/>
<keyword evidence="4" id="KW-1185">Reference proteome</keyword>
<dbReference type="EMBL" id="VCHQ01000008">
    <property type="protein sequence ID" value="TLV21390.1"/>
    <property type="molecule type" value="Genomic_DNA"/>
</dbReference>
<gene>
    <name evidence="3" type="ORF">FE839_07145</name>
</gene>
<evidence type="ECO:0000313" key="3">
    <source>
        <dbReference type="EMBL" id="TLV21390.1"/>
    </source>
</evidence>
<keyword evidence="2" id="KW-1133">Transmembrane helix</keyword>
<evidence type="ECO:0000256" key="2">
    <source>
        <dbReference type="SAM" id="Phobius"/>
    </source>
</evidence>
<name>A0A5R9LKK1_9ENTR</name>
<dbReference type="AlphaFoldDB" id="A0A5R9LKK1"/>